<keyword evidence="3" id="KW-1185">Reference proteome</keyword>
<evidence type="ECO:0000313" key="2">
    <source>
        <dbReference type="EMBL" id="CAH2103370.1"/>
    </source>
</evidence>
<evidence type="ECO:0000313" key="3">
    <source>
        <dbReference type="Proteomes" id="UP001153954"/>
    </source>
</evidence>
<proteinExistence type="predicted"/>
<keyword evidence="1" id="KW-0732">Signal</keyword>
<gene>
    <name evidence="2" type="ORF">EEDITHA_LOCUS17895</name>
</gene>
<sequence length="188" mass="22063">MNAVVIIVYFISLELLCFVEVKSENRQIDSLEYIRSLINKIFRDDNNFHSIKRKSGNSDTTKMRYFYEALSNPRNSGDFKMWLRNEAVEGVEETTRTEVQDEFEGLVENELLNALSKKSSALLDRPYVQKKGRNDFLVIRPDMTDPFVTIVPNDIYYNSEKKCVNWLDDCNQKGLRERLLQKVNSPYK</sequence>
<dbReference type="EMBL" id="CAKOGL010000026">
    <property type="protein sequence ID" value="CAH2103370.1"/>
    <property type="molecule type" value="Genomic_DNA"/>
</dbReference>
<dbReference type="AlphaFoldDB" id="A0AAU9V2S4"/>
<feature type="signal peptide" evidence="1">
    <location>
        <begin position="1"/>
        <end position="23"/>
    </location>
</feature>
<organism evidence="2 3">
    <name type="scientific">Euphydryas editha</name>
    <name type="common">Edith's checkerspot</name>
    <dbReference type="NCBI Taxonomy" id="104508"/>
    <lineage>
        <taxon>Eukaryota</taxon>
        <taxon>Metazoa</taxon>
        <taxon>Ecdysozoa</taxon>
        <taxon>Arthropoda</taxon>
        <taxon>Hexapoda</taxon>
        <taxon>Insecta</taxon>
        <taxon>Pterygota</taxon>
        <taxon>Neoptera</taxon>
        <taxon>Endopterygota</taxon>
        <taxon>Lepidoptera</taxon>
        <taxon>Glossata</taxon>
        <taxon>Ditrysia</taxon>
        <taxon>Papilionoidea</taxon>
        <taxon>Nymphalidae</taxon>
        <taxon>Nymphalinae</taxon>
        <taxon>Euphydryas</taxon>
    </lineage>
</organism>
<name>A0AAU9V2S4_EUPED</name>
<evidence type="ECO:0000256" key="1">
    <source>
        <dbReference type="SAM" id="SignalP"/>
    </source>
</evidence>
<comment type="caution">
    <text evidence="2">The sequence shown here is derived from an EMBL/GenBank/DDBJ whole genome shotgun (WGS) entry which is preliminary data.</text>
</comment>
<reference evidence="2" key="1">
    <citation type="submission" date="2022-03" db="EMBL/GenBank/DDBJ databases">
        <authorList>
            <person name="Tunstrom K."/>
        </authorList>
    </citation>
    <scope>NUCLEOTIDE SEQUENCE</scope>
</reference>
<dbReference type="Proteomes" id="UP001153954">
    <property type="component" value="Unassembled WGS sequence"/>
</dbReference>
<protein>
    <submittedName>
        <fullName evidence="2">Uncharacterized protein</fullName>
    </submittedName>
</protein>
<accession>A0AAU9V2S4</accession>
<feature type="chain" id="PRO_5043930880" evidence="1">
    <location>
        <begin position="24"/>
        <end position="188"/>
    </location>
</feature>